<dbReference type="AlphaFoldDB" id="A0A0V8JJ13"/>
<sequence length="401" mass="46035">MKGSPIKPSERIIMLDVIRGFALFGILLVNMPAFHSPNFINQLYSVDVPYEGLDAVVYAFLQLFVQVKFFTIFSFLFGVGFYLFMKRAEAKGLRMKSLFFRRASILLIIGLLHLIFLWFGDILHLYAVGGFLLVAFYNRMPKTLIKWAFSLLAIYLALLSMTFFIPVDMMDELGLGNADDVLPTYIYMYESAPYLEWLSYRIKVEVIPILINIPFTLIPVFAFFLFGLYAGKKGIFEGSAYAPFIKKVQRVTGTLSIPFVICLFLLLQGLWDVGVYKSAATDLFKNLSGFSLCFFYMATLTRLLQLDAWKKRLSWLQFVGRMALTNYLAQTVICFTLFNIFNLYNHVSLSLGTAIAIVIFIAQAAWSKAWFNSFQFGPMEWLWRTFTYGHISPLRRQSKAS</sequence>
<dbReference type="InterPro" id="IPR052529">
    <property type="entry name" value="Bact_Transport_Assoc"/>
</dbReference>
<feature type="transmembrane region" description="Helical" evidence="1">
    <location>
        <begin position="283"/>
        <end position="304"/>
    </location>
</feature>
<comment type="caution">
    <text evidence="3">The sequence shown here is derived from an EMBL/GenBank/DDBJ whole genome shotgun (WGS) entry which is preliminary data.</text>
</comment>
<feature type="transmembrane region" description="Helical" evidence="1">
    <location>
        <begin position="324"/>
        <end position="341"/>
    </location>
</feature>
<dbReference type="Proteomes" id="UP000053681">
    <property type="component" value="Unassembled WGS sequence"/>
</dbReference>
<reference evidence="3 4" key="1">
    <citation type="submission" date="2015-11" db="EMBL/GenBank/DDBJ databases">
        <title>Bacillus caseinolyticus sp nov.</title>
        <authorList>
            <person name="Dastager S.G."/>
            <person name="Mawlankar R."/>
        </authorList>
    </citation>
    <scope>NUCLEOTIDE SEQUENCE [LARGE SCALE GENOMIC DNA]</scope>
    <source>
        <strain evidence="3 4">SGD-V-76</strain>
    </source>
</reference>
<organism evidence="3 4">
    <name type="scientific">Priestia veravalensis</name>
    <dbReference type="NCBI Taxonomy" id="1414648"/>
    <lineage>
        <taxon>Bacteria</taxon>
        <taxon>Bacillati</taxon>
        <taxon>Bacillota</taxon>
        <taxon>Bacilli</taxon>
        <taxon>Bacillales</taxon>
        <taxon>Bacillaceae</taxon>
        <taxon>Priestia</taxon>
    </lineage>
</organism>
<gene>
    <name evidence="3" type="ORF">AS180_15560</name>
</gene>
<dbReference type="PANTHER" id="PTHR30590:SF3">
    <property type="entry name" value="HYPOTHETICAL MEMBRANE SPANNING PROTEIN"/>
    <property type="match status" value="1"/>
</dbReference>
<evidence type="ECO:0000259" key="2">
    <source>
        <dbReference type="Pfam" id="PF04235"/>
    </source>
</evidence>
<dbReference type="InterPro" id="IPR007349">
    <property type="entry name" value="DUF418"/>
</dbReference>
<dbReference type="Pfam" id="PF04235">
    <property type="entry name" value="DUF418"/>
    <property type="match status" value="1"/>
</dbReference>
<keyword evidence="1" id="KW-1133">Transmembrane helix</keyword>
<dbReference type="RefSeq" id="WP_062687119.1">
    <property type="nucleotide sequence ID" value="NZ_KQ758672.1"/>
</dbReference>
<keyword evidence="1" id="KW-0812">Transmembrane</keyword>
<feature type="transmembrane region" description="Helical" evidence="1">
    <location>
        <begin position="206"/>
        <end position="230"/>
    </location>
</feature>
<keyword evidence="1" id="KW-0472">Membrane</keyword>
<dbReference type="PANTHER" id="PTHR30590">
    <property type="entry name" value="INNER MEMBRANE PROTEIN"/>
    <property type="match status" value="1"/>
</dbReference>
<feature type="transmembrane region" description="Helical" evidence="1">
    <location>
        <begin position="12"/>
        <end position="35"/>
    </location>
</feature>
<keyword evidence="4" id="KW-1185">Reference proteome</keyword>
<feature type="transmembrane region" description="Helical" evidence="1">
    <location>
        <begin position="97"/>
        <end position="116"/>
    </location>
</feature>
<proteinExistence type="predicted"/>
<dbReference type="EMBL" id="LNQP01000057">
    <property type="protein sequence ID" value="KSU87009.1"/>
    <property type="molecule type" value="Genomic_DNA"/>
</dbReference>
<feature type="transmembrane region" description="Helical" evidence="1">
    <location>
        <begin position="55"/>
        <end position="85"/>
    </location>
</feature>
<protein>
    <recommendedName>
        <fullName evidence="2">DUF418 domain-containing protein</fullName>
    </recommendedName>
</protein>
<feature type="transmembrane region" description="Helical" evidence="1">
    <location>
        <begin position="347"/>
        <end position="366"/>
    </location>
</feature>
<accession>A0A0V8JJ13</accession>
<feature type="transmembrane region" description="Helical" evidence="1">
    <location>
        <begin position="251"/>
        <end position="271"/>
    </location>
</feature>
<name>A0A0V8JJ13_9BACI</name>
<feature type="transmembrane region" description="Helical" evidence="1">
    <location>
        <begin position="122"/>
        <end position="140"/>
    </location>
</feature>
<evidence type="ECO:0000256" key="1">
    <source>
        <dbReference type="SAM" id="Phobius"/>
    </source>
</evidence>
<feature type="transmembrane region" description="Helical" evidence="1">
    <location>
        <begin position="147"/>
        <end position="167"/>
    </location>
</feature>
<evidence type="ECO:0000313" key="4">
    <source>
        <dbReference type="Proteomes" id="UP000053681"/>
    </source>
</evidence>
<evidence type="ECO:0000313" key="3">
    <source>
        <dbReference type="EMBL" id="KSU87009.1"/>
    </source>
</evidence>
<feature type="domain" description="DUF418" evidence="2">
    <location>
        <begin position="230"/>
        <end position="389"/>
    </location>
</feature>